<keyword evidence="5" id="KW-1185">Reference proteome</keyword>
<keyword evidence="4" id="KW-0808">Transferase</keyword>
<name>A0A9W7J8R9_HIBTR</name>
<sequence length="190" mass="21622">MFLAGLCFYRWYRAPELCGSFSSKYTPAIDIWNIGRIFAEIVTGKPLFPGKSVVHQLQLITDLLGTPSAETISGVRNDKARKYLLEMQKKQPVPFSKFLNADRLAVRLLLWLLAFDPKDRPSAEQALADPYFKGLAKIERKPSCWPISKLEFGFERRRLTKEDIKGIALQGDIGISSAAAQRLYKRNQRT</sequence>
<keyword evidence="1" id="KW-0547">Nucleotide-binding</keyword>
<dbReference type="OrthoDB" id="2396at2759"/>
<gene>
    <name evidence="4" type="ORF">HRI_004674300</name>
</gene>
<protein>
    <submittedName>
        <fullName evidence="4">MAP kinase 19, ARABIDOPSIS THALIANA MAP KINASE 19</fullName>
    </submittedName>
</protein>
<dbReference type="AlphaFoldDB" id="A0A9W7J8R9"/>
<evidence type="ECO:0000313" key="4">
    <source>
        <dbReference type="EMBL" id="GMJ10051.1"/>
    </source>
</evidence>
<evidence type="ECO:0000259" key="3">
    <source>
        <dbReference type="PROSITE" id="PS50011"/>
    </source>
</evidence>
<accession>A0A9W7J8R9</accession>
<dbReference type="FunFam" id="1.10.510.10:FF:001849">
    <property type="match status" value="1"/>
</dbReference>
<evidence type="ECO:0000256" key="2">
    <source>
        <dbReference type="ARBA" id="ARBA00022840"/>
    </source>
</evidence>
<evidence type="ECO:0000256" key="1">
    <source>
        <dbReference type="ARBA" id="ARBA00022741"/>
    </source>
</evidence>
<dbReference type="InterPro" id="IPR011009">
    <property type="entry name" value="Kinase-like_dom_sf"/>
</dbReference>
<keyword evidence="2" id="KW-0067">ATP-binding</keyword>
<dbReference type="GO" id="GO:0004672">
    <property type="term" value="F:protein kinase activity"/>
    <property type="evidence" value="ECO:0007669"/>
    <property type="project" value="InterPro"/>
</dbReference>
<dbReference type="Proteomes" id="UP001165190">
    <property type="component" value="Unassembled WGS sequence"/>
</dbReference>
<dbReference type="GO" id="GO:0005524">
    <property type="term" value="F:ATP binding"/>
    <property type="evidence" value="ECO:0007669"/>
    <property type="project" value="UniProtKB-KW"/>
</dbReference>
<dbReference type="InterPro" id="IPR050117">
    <property type="entry name" value="MAPK"/>
</dbReference>
<evidence type="ECO:0000313" key="5">
    <source>
        <dbReference type="Proteomes" id="UP001165190"/>
    </source>
</evidence>
<dbReference type="SUPFAM" id="SSF56112">
    <property type="entry name" value="Protein kinase-like (PK-like)"/>
    <property type="match status" value="1"/>
</dbReference>
<organism evidence="4 5">
    <name type="scientific">Hibiscus trionum</name>
    <name type="common">Flower of an hour</name>
    <dbReference type="NCBI Taxonomy" id="183268"/>
    <lineage>
        <taxon>Eukaryota</taxon>
        <taxon>Viridiplantae</taxon>
        <taxon>Streptophyta</taxon>
        <taxon>Embryophyta</taxon>
        <taxon>Tracheophyta</taxon>
        <taxon>Spermatophyta</taxon>
        <taxon>Magnoliopsida</taxon>
        <taxon>eudicotyledons</taxon>
        <taxon>Gunneridae</taxon>
        <taxon>Pentapetalae</taxon>
        <taxon>rosids</taxon>
        <taxon>malvids</taxon>
        <taxon>Malvales</taxon>
        <taxon>Malvaceae</taxon>
        <taxon>Malvoideae</taxon>
        <taxon>Hibiscus</taxon>
    </lineage>
</organism>
<reference evidence="4" key="1">
    <citation type="submission" date="2023-05" db="EMBL/GenBank/DDBJ databases">
        <title>Genome and transcriptome analyses reveal genes involved in the formation of fine ridges on petal epidermal cells in Hibiscus trionum.</title>
        <authorList>
            <person name="Koshimizu S."/>
            <person name="Masuda S."/>
            <person name="Ishii T."/>
            <person name="Shirasu K."/>
            <person name="Hoshino A."/>
            <person name="Arita M."/>
        </authorList>
    </citation>
    <scope>NUCLEOTIDE SEQUENCE</scope>
    <source>
        <strain evidence="4">Hamamatsu line</strain>
    </source>
</reference>
<dbReference type="PANTHER" id="PTHR24055">
    <property type="entry name" value="MITOGEN-ACTIVATED PROTEIN KINASE"/>
    <property type="match status" value="1"/>
</dbReference>
<dbReference type="EMBL" id="BSYR01000056">
    <property type="protein sequence ID" value="GMJ10051.1"/>
    <property type="molecule type" value="Genomic_DNA"/>
</dbReference>
<dbReference type="Gene3D" id="1.10.510.10">
    <property type="entry name" value="Transferase(Phosphotransferase) domain 1"/>
    <property type="match status" value="1"/>
</dbReference>
<proteinExistence type="predicted"/>
<feature type="domain" description="Protein kinase" evidence="3">
    <location>
        <begin position="1"/>
        <end position="132"/>
    </location>
</feature>
<comment type="caution">
    <text evidence="4">The sequence shown here is derived from an EMBL/GenBank/DDBJ whole genome shotgun (WGS) entry which is preliminary data.</text>
</comment>
<keyword evidence="4" id="KW-0418">Kinase</keyword>
<dbReference type="PROSITE" id="PS50011">
    <property type="entry name" value="PROTEIN_KINASE_DOM"/>
    <property type="match status" value="1"/>
</dbReference>
<dbReference type="Gene3D" id="3.30.200.20">
    <property type="entry name" value="Phosphorylase Kinase, domain 1"/>
    <property type="match status" value="1"/>
</dbReference>
<dbReference type="Pfam" id="PF00069">
    <property type="entry name" value="Pkinase"/>
    <property type="match status" value="1"/>
</dbReference>
<dbReference type="InterPro" id="IPR000719">
    <property type="entry name" value="Prot_kinase_dom"/>
</dbReference>